<dbReference type="InterPro" id="IPR023210">
    <property type="entry name" value="NADP_OxRdtase_dom"/>
</dbReference>
<dbReference type="RefSeq" id="XP_049261624.1">
    <property type="nucleotide sequence ID" value="XM_049409114.1"/>
</dbReference>
<reference evidence="9 10" key="1">
    <citation type="journal article" date="2021" name="DNA Res.">
        <title>Genome analysis of Candida subhashii reveals its hybrid nature and dual mitochondrial genome conformations.</title>
        <authorList>
            <person name="Mixao V."/>
            <person name="Hegedusova E."/>
            <person name="Saus E."/>
            <person name="Pryszcz L.P."/>
            <person name="Cillingova A."/>
            <person name="Nosek J."/>
            <person name="Gabaldon T."/>
        </authorList>
    </citation>
    <scope>NUCLEOTIDE SEQUENCE [LARGE SCALE GENOMIC DNA]</scope>
    <source>
        <strain evidence="9 10">CBS 10753</strain>
    </source>
</reference>
<dbReference type="GeneID" id="73471886"/>
<dbReference type="Pfam" id="PF00248">
    <property type="entry name" value="Aldo_ket_red"/>
    <property type="match status" value="1"/>
</dbReference>
<dbReference type="GO" id="GO:0016652">
    <property type="term" value="F:oxidoreductase activity, acting on NAD(P)H as acceptor"/>
    <property type="evidence" value="ECO:0007669"/>
    <property type="project" value="InterPro"/>
</dbReference>
<dbReference type="EMBL" id="JAGSYN010000220">
    <property type="protein sequence ID" value="KAG7661391.1"/>
    <property type="molecule type" value="Genomic_DNA"/>
</dbReference>
<keyword evidence="2" id="KW-0560">Oxidoreductase</keyword>
<evidence type="ECO:0000256" key="5">
    <source>
        <dbReference type="ARBA" id="ARBA00066965"/>
    </source>
</evidence>
<accession>A0A8J5QHQ7</accession>
<organism evidence="9 10">
    <name type="scientific">[Candida] subhashii</name>
    <dbReference type="NCBI Taxonomy" id="561895"/>
    <lineage>
        <taxon>Eukaryota</taxon>
        <taxon>Fungi</taxon>
        <taxon>Dikarya</taxon>
        <taxon>Ascomycota</taxon>
        <taxon>Saccharomycotina</taxon>
        <taxon>Pichiomycetes</taxon>
        <taxon>Debaryomycetaceae</taxon>
        <taxon>Spathaspora</taxon>
    </lineage>
</organism>
<dbReference type="InterPro" id="IPR020471">
    <property type="entry name" value="AKR"/>
</dbReference>
<evidence type="ECO:0000259" key="8">
    <source>
        <dbReference type="Pfam" id="PF00248"/>
    </source>
</evidence>
<keyword evidence="10" id="KW-1185">Reference proteome</keyword>
<comment type="caution">
    <text evidence="9">The sequence shown here is derived from an EMBL/GenBank/DDBJ whole genome shotgun (WGS) entry which is preliminary data.</text>
</comment>
<comment type="catalytic activity">
    <reaction evidence="4">
        <text>isatin + NADPH + H(+) = 3-hydroxyindolin-2-one + NADP(+)</text>
        <dbReference type="Rhea" id="RHEA:68608"/>
        <dbReference type="ChEBI" id="CHEBI:15378"/>
        <dbReference type="ChEBI" id="CHEBI:27539"/>
        <dbReference type="ChEBI" id="CHEBI:28536"/>
        <dbReference type="ChEBI" id="CHEBI:57783"/>
        <dbReference type="ChEBI" id="CHEBI:58349"/>
    </reaction>
</comment>
<dbReference type="EC" id="1.1.1.358" evidence="5"/>
<evidence type="ECO:0000313" key="9">
    <source>
        <dbReference type="EMBL" id="KAG7661391.1"/>
    </source>
</evidence>
<keyword evidence="1" id="KW-0521">NADP</keyword>
<dbReference type="GO" id="GO:0042180">
    <property type="term" value="P:ketone metabolic process"/>
    <property type="evidence" value="ECO:0007669"/>
    <property type="project" value="UniProtKB-ARBA"/>
</dbReference>
<evidence type="ECO:0000256" key="6">
    <source>
        <dbReference type="ARBA" id="ARBA00079693"/>
    </source>
</evidence>
<dbReference type="Proteomes" id="UP000694255">
    <property type="component" value="Unassembled WGS sequence"/>
</dbReference>
<dbReference type="PROSITE" id="PS00062">
    <property type="entry name" value="ALDOKETO_REDUCTASE_2"/>
    <property type="match status" value="1"/>
</dbReference>
<evidence type="ECO:0000256" key="7">
    <source>
        <dbReference type="ARBA" id="ARBA00081322"/>
    </source>
</evidence>
<dbReference type="FunFam" id="3.20.20.100:FF:000002">
    <property type="entry name" value="2,5-diketo-D-gluconic acid reductase A"/>
    <property type="match status" value="1"/>
</dbReference>
<dbReference type="CDD" id="cd19120">
    <property type="entry name" value="AKR_AKR3C2-3"/>
    <property type="match status" value="1"/>
</dbReference>
<feature type="domain" description="NADP-dependent oxidoreductase" evidence="8">
    <location>
        <begin position="22"/>
        <end position="286"/>
    </location>
</feature>
<evidence type="ECO:0000256" key="1">
    <source>
        <dbReference type="ARBA" id="ARBA00022857"/>
    </source>
</evidence>
<dbReference type="InterPro" id="IPR044494">
    <property type="entry name" value="AKR3C2/3"/>
</dbReference>
<dbReference type="GO" id="GO:0047011">
    <property type="term" value="F:2-dehydropantolactone reductase (A-specific) activity"/>
    <property type="evidence" value="ECO:0007669"/>
    <property type="project" value="UniProtKB-ARBA"/>
</dbReference>
<dbReference type="PANTHER" id="PTHR43827">
    <property type="entry name" value="2,5-DIKETO-D-GLUCONIC ACID REDUCTASE"/>
    <property type="match status" value="1"/>
</dbReference>
<gene>
    <name evidence="9" type="ORF">J8A68_005086</name>
</gene>
<proteinExistence type="predicted"/>
<evidence type="ECO:0000256" key="2">
    <source>
        <dbReference type="ARBA" id="ARBA00023002"/>
    </source>
</evidence>
<dbReference type="PANTHER" id="PTHR43827:SF3">
    <property type="entry name" value="NADP-DEPENDENT OXIDOREDUCTASE DOMAIN-CONTAINING PROTEIN"/>
    <property type="match status" value="1"/>
</dbReference>
<dbReference type="PIRSF" id="PIRSF000097">
    <property type="entry name" value="AKR"/>
    <property type="match status" value="1"/>
</dbReference>
<dbReference type="OrthoDB" id="416253at2759"/>
<evidence type="ECO:0000256" key="3">
    <source>
        <dbReference type="ARBA" id="ARBA00050878"/>
    </source>
</evidence>
<comment type="catalytic activity">
    <reaction evidence="3">
        <text>(R)-pantolactone + NADP(+) = 2-dehydropantolactone + NADPH + H(+)</text>
        <dbReference type="Rhea" id="RHEA:18981"/>
        <dbReference type="ChEBI" id="CHEBI:15378"/>
        <dbReference type="ChEBI" id="CHEBI:16719"/>
        <dbReference type="ChEBI" id="CHEBI:18395"/>
        <dbReference type="ChEBI" id="CHEBI:57783"/>
        <dbReference type="ChEBI" id="CHEBI:58349"/>
        <dbReference type="EC" id="1.1.1.358"/>
    </reaction>
</comment>
<dbReference type="AlphaFoldDB" id="A0A8J5QHQ7"/>
<name>A0A8J5QHQ7_9ASCO</name>
<dbReference type="InterPro" id="IPR018170">
    <property type="entry name" value="Aldo/ket_reductase_CS"/>
</dbReference>
<evidence type="ECO:0000313" key="10">
    <source>
        <dbReference type="Proteomes" id="UP000694255"/>
    </source>
</evidence>
<protein>
    <recommendedName>
        <fullName evidence="6">2-dehydropantolactone reductase</fullName>
        <ecNumber evidence="5">1.1.1.358</ecNumber>
    </recommendedName>
    <alternativeName>
        <fullName evidence="6">2-dehydropantolactone reductase</fullName>
    </alternativeName>
    <alternativeName>
        <fullName evidence="7">Ketopantoyl-lactone reductase</fullName>
    </alternativeName>
</protein>
<sequence length="303" mass="34428">MSLVKNAFKLNNGNEIPAISYGVGTKWFKRGTTDIDSKVVEALETAIKLGFRHIDGAEVYGTNTEIGLAIKNSKVPREELFIASKFNSGNATYTTRSKLGNPYDALKKDLQDLQLDYVDLYLIHFPYIKKETHGYNLVEAWNYLEQLKDEGLAKNIGVSNFKIEHLKEILESDPKYRPSVNQIEFSAYLQNQTPGIVQYSQEQGILIEAYGPLSPVIQDEAGPLDPVLKNLAQKYQKSESQILLRWVVEQGVLPVTTSGKEDRIKDFLAIFEFELSQEDIDEITQVGKQKTIRRYSKEYATYD</sequence>
<evidence type="ECO:0000256" key="4">
    <source>
        <dbReference type="ARBA" id="ARBA00051098"/>
    </source>
</evidence>